<feature type="repeat" description="Solcar" evidence="8">
    <location>
        <begin position="86"/>
        <end position="141"/>
    </location>
</feature>
<evidence type="ECO:0000256" key="5">
    <source>
        <dbReference type="ARBA" id="ARBA00022737"/>
    </source>
</evidence>
<dbReference type="InterPro" id="IPR018108">
    <property type="entry name" value="MCP_transmembrane"/>
</dbReference>
<evidence type="ECO:0000256" key="8">
    <source>
        <dbReference type="PROSITE-ProRule" id="PRU00282"/>
    </source>
</evidence>
<keyword evidence="11" id="KW-1185">Reference proteome</keyword>
<evidence type="ECO:0000256" key="1">
    <source>
        <dbReference type="ARBA" id="ARBA00004141"/>
    </source>
</evidence>
<evidence type="ECO:0000256" key="6">
    <source>
        <dbReference type="ARBA" id="ARBA00022989"/>
    </source>
</evidence>
<dbReference type="Proteomes" id="UP000192247">
    <property type="component" value="Unassembled WGS sequence"/>
</dbReference>
<reference evidence="10 11" key="1">
    <citation type="journal article" date="2017" name="Gigascience">
        <title>Draft genome of the honey bee ectoparasitic mite, Tropilaelaps mercedesae, is shaped by the parasitic life history.</title>
        <authorList>
            <person name="Dong X."/>
            <person name="Armstrong S.D."/>
            <person name="Xia D."/>
            <person name="Makepeace B.L."/>
            <person name="Darby A.C."/>
            <person name="Kadowaki T."/>
        </authorList>
    </citation>
    <scope>NUCLEOTIDE SEQUENCE [LARGE SCALE GENOMIC DNA]</scope>
    <source>
        <strain evidence="10">Wuxi-XJTLU</strain>
    </source>
</reference>
<evidence type="ECO:0000313" key="10">
    <source>
        <dbReference type="EMBL" id="OQR76727.1"/>
    </source>
</evidence>
<proteinExistence type="inferred from homology"/>
<evidence type="ECO:0000256" key="2">
    <source>
        <dbReference type="ARBA" id="ARBA00006375"/>
    </source>
</evidence>
<name>A0A1V9XTA7_9ACAR</name>
<dbReference type="Pfam" id="PF00153">
    <property type="entry name" value="Mito_carr"/>
    <property type="match status" value="2"/>
</dbReference>
<dbReference type="PROSITE" id="PS50920">
    <property type="entry name" value="SOLCAR"/>
    <property type="match status" value="2"/>
</dbReference>
<keyword evidence="6" id="KW-1133">Transmembrane helix</keyword>
<evidence type="ECO:0000256" key="7">
    <source>
        <dbReference type="ARBA" id="ARBA00023136"/>
    </source>
</evidence>
<dbReference type="InterPro" id="IPR023395">
    <property type="entry name" value="MCP_dom_sf"/>
</dbReference>
<dbReference type="OrthoDB" id="276989at2759"/>
<keyword evidence="7 8" id="KW-0472">Membrane</keyword>
<keyword evidence="5" id="KW-0677">Repeat</keyword>
<dbReference type="Gene3D" id="1.50.40.10">
    <property type="entry name" value="Mitochondrial carrier domain"/>
    <property type="match status" value="1"/>
</dbReference>
<feature type="repeat" description="Solcar" evidence="8">
    <location>
        <begin position="1"/>
        <end position="77"/>
    </location>
</feature>
<evidence type="ECO:0000256" key="3">
    <source>
        <dbReference type="ARBA" id="ARBA00022448"/>
    </source>
</evidence>
<protein>
    <submittedName>
        <fullName evidence="10">S-adenosylmethionine mitochondrial carrier protein-like</fullName>
    </submittedName>
</protein>
<dbReference type="AlphaFoldDB" id="A0A1V9XTA7"/>
<accession>A0A1V9XTA7</accession>
<dbReference type="EMBL" id="MNPL01004468">
    <property type="protein sequence ID" value="OQR76727.1"/>
    <property type="molecule type" value="Genomic_DNA"/>
</dbReference>
<comment type="similarity">
    <text evidence="2 9">Belongs to the mitochondrial carrier (TC 2.A.29) family.</text>
</comment>
<evidence type="ECO:0000256" key="4">
    <source>
        <dbReference type="ARBA" id="ARBA00022692"/>
    </source>
</evidence>
<comment type="subcellular location">
    <subcellularLocation>
        <location evidence="1">Membrane</location>
        <topology evidence="1">Multi-pass membrane protein</topology>
    </subcellularLocation>
</comment>
<organism evidence="10 11">
    <name type="scientific">Tropilaelaps mercedesae</name>
    <dbReference type="NCBI Taxonomy" id="418985"/>
    <lineage>
        <taxon>Eukaryota</taxon>
        <taxon>Metazoa</taxon>
        <taxon>Ecdysozoa</taxon>
        <taxon>Arthropoda</taxon>
        <taxon>Chelicerata</taxon>
        <taxon>Arachnida</taxon>
        <taxon>Acari</taxon>
        <taxon>Parasitiformes</taxon>
        <taxon>Mesostigmata</taxon>
        <taxon>Gamasina</taxon>
        <taxon>Dermanyssoidea</taxon>
        <taxon>Laelapidae</taxon>
        <taxon>Tropilaelaps</taxon>
    </lineage>
</organism>
<dbReference type="SUPFAM" id="SSF103506">
    <property type="entry name" value="Mitochondrial carrier"/>
    <property type="match status" value="1"/>
</dbReference>
<comment type="caution">
    <text evidence="10">The sequence shown here is derived from an EMBL/GenBank/DDBJ whole genome shotgun (WGS) entry which is preliminary data.</text>
</comment>
<dbReference type="GO" id="GO:0016020">
    <property type="term" value="C:membrane"/>
    <property type="evidence" value="ECO:0007669"/>
    <property type="project" value="UniProtKB-SubCell"/>
</dbReference>
<evidence type="ECO:0000313" key="11">
    <source>
        <dbReference type="Proteomes" id="UP000192247"/>
    </source>
</evidence>
<dbReference type="FunCoup" id="A0A1V9XTA7">
    <property type="interactions" value="692"/>
</dbReference>
<keyword evidence="4 8" id="KW-0812">Transmembrane</keyword>
<dbReference type="InParanoid" id="A0A1V9XTA7"/>
<keyword evidence="3 9" id="KW-0813">Transport</keyword>
<dbReference type="PANTHER" id="PTHR45667">
    <property type="entry name" value="S-ADENOSYLMETHIONINE MITOCHONDRIAL CARRIER PROTEIN"/>
    <property type="match status" value="1"/>
</dbReference>
<sequence>MLAASLGETMACLVRVPVEVVKQRTQAQPGGTSWRTLTATLARDGARGLFRGYRSTVLREIPFSLIQFPTWEALKKLVSGYQNRAPSPFETAVCGAVAGGFAAATTTPLDIAKTRIMLNQEKAKTVIQALLEVYHQGGFKG</sequence>
<evidence type="ECO:0000256" key="9">
    <source>
        <dbReference type="RuleBase" id="RU000488"/>
    </source>
</evidence>
<gene>
    <name evidence="10" type="ORF">BIW11_03017</name>
</gene>
<dbReference type="STRING" id="418985.A0A1V9XTA7"/>